<protein>
    <submittedName>
        <fullName evidence="1">Uncharacterized protein</fullName>
    </submittedName>
</protein>
<evidence type="ECO:0000313" key="2">
    <source>
        <dbReference type="Proteomes" id="UP000183039"/>
    </source>
</evidence>
<sequence>MVGRKLQGSGSSRGEKNGFLNLRPFFIFQSKFLREYVLRLNKGKSYSLFDCKKRADI</sequence>
<organism evidence="1 2">
    <name type="scientific">Enterococcus silesiacus</name>
    <dbReference type="NCBI Taxonomy" id="332949"/>
    <lineage>
        <taxon>Bacteria</taxon>
        <taxon>Bacillati</taxon>
        <taxon>Bacillota</taxon>
        <taxon>Bacilli</taxon>
        <taxon>Lactobacillales</taxon>
        <taxon>Enterococcaceae</taxon>
        <taxon>Enterococcus</taxon>
    </lineage>
</organism>
<proteinExistence type="predicted"/>
<accession>A0AA91G8N7</accession>
<dbReference type="Proteomes" id="UP000183039">
    <property type="component" value="Unassembled WGS sequence"/>
</dbReference>
<gene>
    <name evidence="1" type="ORF">RV15_GL001462</name>
</gene>
<name>A0AA91G8N7_9ENTE</name>
<dbReference type="AlphaFoldDB" id="A0AA91G8N7"/>
<reference evidence="1 2" key="1">
    <citation type="submission" date="2014-12" db="EMBL/GenBank/DDBJ databases">
        <title>Draft genome sequences of 29 type strains of Enterococci.</title>
        <authorList>
            <person name="Zhong Z."/>
            <person name="Sun Z."/>
            <person name="Liu W."/>
            <person name="Zhang W."/>
            <person name="Zhang H."/>
        </authorList>
    </citation>
    <scope>NUCLEOTIDE SEQUENCE [LARGE SCALE GENOMIC DNA]</scope>
    <source>
        <strain evidence="1 2">DSM 22801</strain>
    </source>
</reference>
<dbReference type="EMBL" id="JXLC01000020">
    <property type="protein sequence ID" value="OJG90198.1"/>
    <property type="molecule type" value="Genomic_DNA"/>
</dbReference>
<evidence type="ECO:0000313" key="1">
    <source>
        <dbReference type="EMBL" id="OJG90198.1"/>
    </source>
</evidence>
<comment type="caution">
    <text evidence="1">The sequence shown here is derived from an EMBL/GenBank/DDBJ whole genome shotgun (WGS) entry which is preliminary data.</text>
</comment>